<evidence type="ECO:0000256" key="3">
    <source>
        <dbReference type="ARBA" id="ARBA00009284"/>
    </source>
</evidence>
<evidence type="ECO:0000313" key="10">
    <source>
        <dbReference type="Proteomes" id="UP000198418"/>
    </source>
</evidence>
<feature type="chain" id="PRO_5012171370" description="Glucans biosynthesis protein G" evidence="7">
    <location>
        <begin position="28"/>
        <end position="533"/>
    </location>
</feature>
<evidence type="ECO:0000256" key="1">
    <source>
        <dbReference type="ARBA" id="ARBA00004418"/>
    </source>
</evidence>
<dbReference type="FunFam" id="2.70.98.10:FF:000001">
    <property type="entry name" value="Glucans biosynthesis protein G"/>
    <property type="match status" value="1"/>
</dbReference>
<comment type="similarity">
    <text evidence="3">Belongs to the OpgD/OpgG family.</text>
</comment>
<dbReference type="AlphaFoldDB" id="A0A212S5Z4"/>
<dbReference type="Gene3D" id="2.70.98.10">
    <property type="match status" value="1"/>
</dbReference>
<dbReference type="GO" id="GO:0003824">
    <property type="term" value="F:catalytic activity"/>
    <property type="evidence" value="ECO:0007669"/>
    <property type="project" value="InterPro"/>
</dbReference>
<dbReference type="InterPro" id="IPR011013">
    <property type="entry name" value="Gal_mutarotase_sf_dom"/>
</dbReference>
<dbReference type="GO" id="GO:0030246">
    <property type="term" value="F:carbohydrate binding"/>
    <property type="evidence" value="ECO:0007669"/>
    <property type="project" value="InterPro"/>
</dbReference>
<dbReference type="PROSITE" id="PS51318">
    <property type="entry name" value="TAT"/>
    <property type="match status" value="1"/>
</dbReference>
<evidence type="ECO:0000256" key="2">
    <source>
        <dbReference type="ARBA" id="ARBA00005001"/>
    </source>
</evidence>
<proteinExistence type="inferred from homology"/>
<dbReference type="GO" id="GO:0051274">
    <property type="term" value="P:beta-glucan biosynthetic process"/>
    <property type="evidence" value="ECO:0007669"/>
    <property type="project" value="TreeGrafter"/>
</dbReference>
<protein>
    <recommendedName>
        <fullName evidence="4">Glucans biosynthesis protein G</fullName>
    </recommendedName>
</protein>
<feature type="domain" description="Glucan biosynthesis periplasmic MdoG C-terminal" evidence="8">
    <location>
        <begin position="53"/>
        <end position="530"/>
    </location>
</feature>
<dbReference type="RefSeq" id="WP_088522010.1">
    <property type="nucleotide sequence ID" value="NZ_FYDG01000013.1"/>
</dbReference>
<dbReference type="SUPFAM" id="SSF81296">
    <property type="entry name" value="E set domains"/>
    <property type="match status" value="1"/>
</dbReference>
<keyword evidence="10" id="KW-1185">Reference proteome</keyword>
<dbReference type="InterPro" id="IPR014756">
    <property type="entry name" value="Ig_E-set"/>
</dbReference>
<dbReference type="OrthoDB" id="9777817at2"/>
<dbReference type="InterPro" id="IPR014718">
    <property type="entry name" value="GH-type_carb-bd"/>
</dbReference>
<dbReference type="Proteomes" id="UP000198418">
    <property type="component" value="Unassembled WGS sequence"/>
</dbReference>
<comment type="subcellular location">
    <subcellularLocation>
        <location evidence="1">Periplasm</location>
    </subcellularLocation>
</comment>
<dbReference type="InterPro" id="IPR007444">
    <property type="entry name" value="Glucan_biosyn_MdoG_C"/>
</dbReference>
<evidence type="ECO:0000259" key="8">
    <source>
        <dbReference type="Pfam" id="PF04349"/>
    </source>
</evidence>
<dbReference type="InterPro" id="IPR014438">
    <property type="entry name" value="Glucan_biosyn_MdoG/MdoD"/>
</dbReference>
<dbReference type="SUPFAM" id="SSF74650">
    <property type="entry name" value="Galactose mutarotase-like"/>
    <property type="match status" value="1"/>
</dbReference>
<accession>A0A212S5Z4</accession>
<evidence type="ECO:0000313" key="9">
    <source>
        <dbReference type="EMBL" id="SNB80625.1"/>
    </source>
</evidence>
<dbReference type="InterPro" id="IPR013783">
    <property type="entry name" value="Ig-like_fold"/>
</dbReference>
<dbReference type="Gene3D" id="2.60.40.10">
    <property type="entry name" value="Immunoglobulins"/>
    <property type="match status" value="1"/>
</dbReference>
<evidence type="ECO:0000256" key="4">
    <source>
        <dbReference type="ARBA" id="ARBA00015376"/>
    </source>
</evidence>
<gene>
    <name evidence="9" type="ORF">SAMN06265338_11360</name>
</gene>
<feature type="signal peptide" evidence="7">
    <location>
        <begin position="1"/>
        <end position="27"/>
    </location>
</feature>
<dbReference type="Pfam" id="PF04349">
    <property type="entry name" value="MdoG"/>
    <property type="match status" value="1"/>
</dbReference>
<evidence type="ECO:0000256" key="5">
    <source>
        <dbReference type="ARBA" id="ARBA00022729"/>
    </source>
</evidence>
<comment type="pathway">
    <text evidence="2">Glycan metabolism; osmoregulated periplasmic glucan (OPG) biosynthesis.</text>
</comment>
<evidence type="ECO:0000256" key="6">
    <source>
        <dbReference type="ARBA" id="ARBA00022764"/>
    </source>
</evidence>
<dbReference type="EMBL" id="FYDG01000013">
    <property type="protein sequence ID" value="SNB80625.1"/>
    <property type="molecule type" value="Genomic_DNA"/>
</dbReference>
<keyword evidence="5 7" id="KW-0732">Signal</keyword>
<reference evidence="10" key="1">
    <citation type="submission" date="2017-06" db="EMBL/GenBank/DDBJ databases">
        <authorList>
            <person name="Varghese N."/>
            <person name="Submissions S."/>
        </authorList>
    </citation>
    <scope>NUCLEOTIDE SEQUENCE [LARGE SCALE GENOMIC DNA]</scope>
    <source>
        <strain evidence="10">DSM 137</strain>
    </source>
</reference>
<evidence type="ECO:0000256" key="7">
    <source>
        <dbReference type="SAM" id="SignalP"/>
    </source>
</evidence>
<name>A0A212S5Z4_RHOAC</name>
<sequence>MTLLDRRFVLNALVASGAAALAPPVLAGPAQARQAFAQSGPPDKSQPQPPARFNFEDVLKRAKELAAAPYDAMPPKLPEALGKLDFDSYRDIRFRAEKSPLATGPFRLQLFHPGFIYTRPVVVNTIRDGIATPIPYSANLFDYGRNKFDHNLPVNLGFAGFRLHYPLNSARGNDEVVSFLGATYFRFLGRGQSYGLSARGLSVNTGGDDEEFPLFREFWIDVSDSSVERATIYALLDSASVTGAYRFDLYPGADSVMEVTAAIIPRRPDVKFGLAPLTSMFFTGEDSPRPLEEYRQELHDSDGLLMHTGAGEWIWRPLRAPRVGGMSTFEDKSIKGFGLVQRDRNFDHYQDIELAYEVRPTYWVEPHGDWGDGRIELLELATKDETADNIVAYWTLQNRPEAGKPFYYSYRIRSLLESPDLSPNGRLRNVWKTVPKALGSPEQVGVGSRRFILDFDGGDLGYYLTDPAQVEVSANASRGKILRTFIAPNPHIEGFRAMVDVQTDPGTSVEIRVFLRAGARALTETALIPWIAE</sequence>
<keyword evidence="6" id="KW-0574">Periplasm</keyword>
<dbReference type="PIRSF" id="PIRSF006281">
    <property type="entry name" value="MdoG"/>
    <property type="match status" value="1"/>
</dbReference>
<dbReference type="PANTHER" id="PTHR30504:SF4">
    <property type="entry name" value="GLUCANS BIOSYNTHESIS PROTEIN G"/>
    <property type="match status" value="1"/>
</dbReference>
<dbReference type="InterPro" id="IPR006311">
    <property type="entry name" value="TAT_signal"/>
</dbReference>
<organism evidence="9 10">
    <name type="scientific">Rhodoblastus acidophilus</name>
    <name type="common">Rhodopseudomonas acidophila</name>
    <dbReference type="NCBI Taxonomy" id="1074"/>
    <lineage>
        <taxon>Bacteria</taxon>
        <taxon>Pseudomonadati</taxon>
        <taxon>Pseudomonadota</taxon>
        <taxon>Alphaproteobacteria</taxon>
        <taxon>Hyphomicrobiales</taxon>
        <taxon>Rhodoblastaceae</taxon>
        <taxon>Rhodoblastus</taxon>
    </lineage>
</organism>
<dbReference type="UniPathway" id="UPA00637"/>
<dbReference type="GO" id="GO:0030288">
    <property type="term" value="C:outer membrane-bounded periplasmic space"/>
    <property type="evidence" value="ECO:0007669"/>
    <property type="project" value="TreeGrafter"/>
</dbReference>
<dbReference type="PANTHER" id="PTHR30504">
    <property type="entry name" value="GLUCANS BIOSYNTHESIS PROTEIN"/>
    <property type="match status" value="1"/>
</dbReference>